<dbReference type="InterPro" id="IPR052552">
    <property type="entry name" value="YeaO-like"/>
</dbReference>
<gene>
    <name evidence="1" type="ORF">BD94_2833</name>
</gene>
<organism evidence="1 2">
    <name type="scientific">Elizabethkingia anophelis NUHP1</name>
    <dbReference type="NCBI Taxonomy" id="1338011"/>
    <lineage>
        <taxon>Bacteria</taxon>
        <taxon>Pseudomonadati</taxon>
        <taxon>Bacteroidota</taxon>
        <taxon>Flavobacteriia</taxon>
        <taxon>Flavobacteriales</taxon>
        <taxon>Weeksellaceae</taxon>
        <taxon>Elizabethkingia</taxon>
    </lineage>
</organism>
<name>A0A077EJE6_9FLAO</name>
<dbReference type="eggNOG" id="COG3189">
    <property type="taxonomic scope" value="Bacteria"/>
</dbReference>
<dbReference type="HOGENOM" id="CLU_137928_0_0_10"/>
<dbReference type="RefSeq" id="WP_024565825.1">
    <property type="nucleotide sequence ID" value="NZ_CP007547.1"/>
</dbReference>
<evidence type="ECO:0000313" key="2">
    <source>
        <dbReference type="Proteomes" id="UP000028933"/>
    </source>
</evidence>
<reference evidence="1" key="1">
    <citation type="journal article" date="2013" name="Lancet">
        <title>First case of E anophelis outbreak in an intensive-care unit.</title>
        <authorList>
            <person name="Teo J."/>
            <person name="Tan S.Y."/>
            <person name="Tay M."/>
            <person name="Ding Y."/>
            <person name="Kjelleberg S."/>
            <person name="Givskov M."/>
            <person name="Lin R.T."/>
            <person name="Yang L."/>
        </authorList>
    </citation>
    <scope>NUCLEOTIDE SEQUENCE [LARGE SCALE GENOMIC DNA]</scope>
    <source>
        <strain evidence="1">NUHP1</strain>
    </source>
</reference>
<dbReference type="PANTHER" id="PTHR36849">
    <property type="entry name" value="CYTOPLASMIC PROTEIN-RELATED"/>
    <property type="match status" value="1"/>
</dbReference>
<dbReference type="STRING" id="1338011.BD94_2833"/>
<proteinExistence type="predicted"/>
<accession>A0A077EJE6</accession>
<dbReference type="AlphaFoldDB" id="A0A077EJE6"/>
<dbReference type="KEGG" id="eao:BD94_2833"/>
<reference evidence="1" key="2">
    <citation type="journal article" date="2015" name="Genome Biol. Evol.">
        <title>Complete Genome Sequence and Transcriptomic Analysis of the Novel Pathogen Elizabethkingia anophelis in Response to Oxidative Stress.</title>
        <authorList>
            <person name="Li Y."/>
            <person name="Liu Y."/>
            <person name="Chew S.C."/>
            <person name="Tay M."/>
            <person name="Salido M.M."/>
            <person name="Teo J."/>
            <person name="Lauro F.M."/>
            <person name="Givskov M."/>
            <person name="Yang L."/>
        </authorList>
    </citation>
    <scope>NUCLEOTIDE SEQUENCE</scope>
    <source>
        <strain evidence="1">NUHP1</strain>
    </source>
</reference>
<protein>
    <recommendedName>
        <fullName evidence="3">Uroporphyrin-III c-methyltransferase</fullName>
    </recommendedName>
</protein>
<sequence>MQTIHLKRVYEKPSPEDGYRVLVDRIWPRRISKQEADIAEWDKDLAPSTEFRKWFHHDPTLWKDFSEKYKAELLDKNPGIAFLHRLENEEVITLVYAAKDEKHCHPLVLKKYLDDIQAEKANQNKPQP</sequence>
<dbReference type="Proteomes" id="UP000028933">
    <property type="component" value="Chromosome"/>
</dbReference>
<dbReference type="Pfam" id="PF22752">
    <property type="entry name" value="DUF488-N3i"/>
    <property type="match status" value="1"/>
</dbReference>
<evidence type="ECO:0000313" key="1">
    <source>
        <dbReference type="EMBL" id="AIL46608.1"/>
    </source>
</evidence>
<dbReference type="EMBL" id="CP007547">
    <property type="protein sequence ID" value="AIL46608.1"/>
    <property type="molecule type" value="Genomic_DNA"/>
</dbReference>
<dbReference type="PANTHER" id="PTHR36849:SF1">
    <property type="entry name" value="CYTOPLASMIC PROTEIN"/>
    <property type="match status" value="1"/>
</dbReference>
<evidence type="ECO:0008006" key="3">
    <source>
        <dbReference type="Google" id="ProtNLM"/>
    </source>
</evidence>